<dbReference type="AlphaFoldDB" id="A0A919F371"/>
<gene>
    <name evidence="2" type="ORF">GCM10018980_72350</name>
</gene>
<protein>
    <submittedName>
        <fullName evidence="2">Uncharacterized protein</fullName>
    </submittedName>
</protein>
<sequence>MTSSDSGAWQLATFHVETDVDVHADHWEMHPQAEEAVCCLTGGVRFYFRPTGPDDTDDMVKLQPGTAVIILHGLNNPPASNRSPWRRGLLSRPGHRRIVPPGGLLFASDYHRGAIRHRGTAWAATGSANALPTSSPSPTRKPPATA</sequence>
<comment type="caution">
    <text evidence="2">The sequence shown here is derived from an EMBL/GenBank/DDBJ whole genome shotgun (WGS) entry which is preliminary data.</text>
</comment>
<reference evidence="3" key="1">
    <citation type="journal article" date="2019" name="Int. J. Syst. Evol. Microbiol.">
        <title>The Global Catalogue of Microorganisms (GCM) 10K type strain sequencing project: providing services to taxonomists for standard genome sequencing and annotation.</title>
        <authorList>
            <consortium name="The Broad Institute Genomics Platform"/>
            <consortium name="The Broad Institute Genome Sequencing Center for Infectious Disease"/>
            <person name="Wu L."/>
            <person name="Ma J."/>
        </authorList>
    </citation>
    <scope>NUCLEOTIDE SEQUENCE [LARGE SCALE GENOMIC DNA]</scope>
    <source>
        <strain evidence="3">JCM 4253</strain>
    </source>
</reference>
<accession>A0A919F371</accession>
<dbReference type="Gene3D" id="2.60.120.10">
    <property type="entry name" value="Jelly Rolls"/>
    <property type="match status" value="1"/>
</dbReference>
<evidence type="ECO:0000256" key="1">
    <source>
        <dbReference type="SAM" id="MobiDB-lite"/>
    </source>
</evidence>
<dbReference type="Proteomes" id="UP000619355">
    <property type="component" value="Unassembled WGS sequence"/>
</dbReference>
<name>A0A919F371_9ACTN</name>
<proteinExistence type="predicted"/>
<dbReference type="EMBL" id="BNBF01000036">
    <property type="protein sequence ID" value="GHG75064.1"/>
    <property type="molecule type" value="Genomic_DNA"/>
</dbReference>
<evidence type="ECO:0000313" key="3">
    <source>
        <dbReference type="Proteomes" id="UP000619355"/>
    </source>
</evidence>
<feature type="region of interest" description="Disordered" evidence="1">
    <location>
        <begin position="126"/>
        <end position="146"/>
    </location>
</feature>
<keyword evidence="3" id="KW-1185">Reference proteome</keyword>
<organism evidence="2 3">
    <name type="scientific">Streptomyces capoamus</name>
    <dbReference type="NCBI Taxonomy" id="68183"/>
    <lineage>
        <taxon>Bacteria</taxon>
        <taxon>Bacillati</taxon>
        <taxon>Actinomycetota</taxon>
        <taxon>Actinomycetes</taxon>
        <taxon>Kitasatosporales</taxon>
        <taxon>Streptomycetaceae</taxon>
        <taxon>Streptomyces</taxon>
    </lineage>
</organism>
<dbReference type="InterPro" id="IPR014710">
    <property type="entry name" value="RmlC-like_jellyroll"/>
</dbReference>
<evidence type="ECO:0000313" key="2">
    <source>
        <dbReference type="EMBL" id="GHG75064.1"/>
    </source>
</evidence>